<dbReference type="AlphaFoldDB" id="A0A927R729"/>
<dbReference type="EMBL" id="JADBEM010000001">
    <property type="protein sequence ID" value="MBE1605102.1"/>
    <property type="molecule type" value="Genomic_DNA"/>
</dbReference>
<sequence length="226" mass="23402">MAVGKMVARSLAPMARQVTPRAAAGLFRNVLDAAIDGRGRFSGALAVAERQLARHDGDPVRAANEVVEQHVRLAGAQGFVTSLGGFAVLPIALPANVTGLAVLQARMVAAIAHLRGYDLSDPRVRTAVTACLLGDEVVEELVRKGTLPSTPLAMATAPVHDAELDNRVAGELGAVLATQVGGKRLGLTVGRRIPLLGGGVGAVVDAVATYRVGRYAQSELPPRRSA</sequence>
<dbReference type="Pfam" id="PF12787">
    <property type="entry name" value="EcsC"/>
    <property type="match status" value="1"/>
</dbReference>
<dbReference type="InterPro" id="IPR024787">
    <property type="entry name" value="EcsC"/>
</dbReference>
<evidence type="ECO:0000313" key="1">
    <source>
        <dbReference type="EMBL" id="MBE1605102.1"/>
    </source>
</evidence>
<reference evidence="1" key="1">
    <citation type="submission" date="2020-10" db="EMBL/GenBank/DDBJ databases">
        <title>Sequencing the genomes of 1000 actinobacteria strains.</title>
        <authorList>
            <person name="Klenk H.-P."/>
        </authorList>
    </citation>
    <scope>NUCLEOTIDE SEQUENCE</scope>
    <source>
        <strain evidence="1">DSM 45354</strain>
    </source>
</reference>
<protein>
    <submittedName>
        <fullName evidence="1">Uncharacterized protein (DUF697 family)</fullName>
    </submittedName>
</protein>
<dbReference type="RefSeq" id="WP_238361471.1">
    <property type="nucleotide sequence ID" value="NZ_BAABJL010000030.1"/>
</dbReference>
<dbReference type="Proteomes" id="UP000638648">
    <property type="component" value="Unassembled WGS sequence"/>
</dbReference>
<organism evidence="1 2">
    <name type="scientific">Actinopolymorpha pittospori</name>
    <dbReference type="NCBI Taxonomy" id="648752"/>
    <lineage>
        <taxon>Bacteria</taxon>
        <taxon>Bacillati</taxon>
        <taxon>Actinomycetota</taxon>
        <taxon>Actinomycetes</taxon>
        <taxon>Propionibacteriales</taxon>
        <taxon>Actinopolymorphaceae</taxon>
        <taxon>Actinopolymorpha</taxon>
    </lineage>
</organism>
<accession>A0A927R729</accession>
<proteinExistence type="predicted"/>
<gene>
    <name evidence="1" type="ORF">HEB94_001950</name>
</gene>
<keyword evidence="2" id="KW-1185">Reference proteome</keyword>
<name>A0A927R729_9ACTN</name>
<comment type="caution">
    <text evidence="1">The sequence shown here is derived from an EMBL/GenBank/DDBJ whole genome shotgun (WGS) entry which is preliminary data.</text>
</comment>
<evidence type="ECO:0000313" key="2">
    <source>
        <dbReference type="Proteomes" id="UP000638648"/>
    </source>
</evidence>